<dbReference type="EMBL" id="GGEC01073158">
    <property type="protein sequence ID" value="MBX53642.1"/>
    <property type="molecule type" value="Transcribed_RNA"/>
</dbReference>
<protein>
    <submittedName>
        <fullName evidence="1">Uncharacterized protein</fullName>
    </submittedName>
</protein>
<evidence type="ECO:0000313" key="1">
    <source>
        <dbReference type="EMBL" id="MBX53642.1"/>
    </source>
</evidence>
<dbReference type="AlphaFoldDB" id="A0A2P2PG20"/>
<organism evidence="1">
    <name type="scientific">Rhizophora mucronata</name>
    <name type="common">Asiatic mangrove</name>
    <dbReference type="NCBI Taxonomy" id="61149"/>
    <lineage>
        <taxon>Eukaryota</taxon>
        <taxon>Viridiplantae</taxon>
        <taxon>Streptophyta</taxon>
        <taxon>Embryophyta</taxon>
        <taxon>Tracheophyta</taxon>
        <taxon>Spermatophyta</taxon>
        <taxon>Magnoliopsida</taxon>
        <taxon>eudicotyledons</taxon>
        <taxon>Gunneridae</taxon>
        <taxon>Pentapetalae</taxon>
        <taxon>rosids</taxon>
        <taxon>fabids</taxon>
        <taxon>Malpighiales</taxon>
        <taxon>Rhizophoraceae</taxon>
        <taxon>Rhizophora</taxon>
    </lineage>
</organism>
<name>A0A2P2PG20_RHIMU</name>
<proteinExistence type="predicted"/>
<accession>A0A2P2PG20</accession>
<sequence length="36" mass="4364">MKVLTYNNLSRFFLFIFKQHAKILLEQLIKRILLNG</sequence>
<reference evidence="1" key="1">
    <citation type="submission" date="2018-02" db="EMBL/GenBank/DDBJ databases">
        <title>Rhizophora mucronata_Transcriptome.</title>
        <authorList>
            <person name="Meera S.P."/>
            <person name="Sreeshan A."/>
            <person name="Augustine A."/>
        </authorList>
    </citation>
    <scope>NUCLEOTIDE SEQUENCE</scope>
    <source>
        <tissue evidence="1">Leaf</tissue>
    </source>
</reference>